<dbReference type="InterPro" id="IPR008775">
    <property type="entry name" value="Phytyl_CoA_dOase-like"/>
</dbReference>
<gene>
    <name evidence="2" type="ORF">ALPR1_05610</name>
</gene>
<sequence>MRDLSDYSQPITDLFDLPKSEEDWERYKLSEDQIASFHELGYLANVRLLDDEQIRVLKSALDEVTDPKHPLHHLFHEFHSNESTDPDKVLFHSLGHWRIHPAFHDVIWNPAFLMASSQLLGGRSVRFWHDQLFSKPARHGGNVAWHQDYSYWTRTVDMQHLTCWCGLDDANEENGCLHYIPGSHRWGLLDKPALAGEMDGLKTMLNEEQLASFNPVPIPLKAGCATFHHPLMVHGSFANHSLKSRRAFVLNVFADGTVSDTNEPLLEGVPVIPKGEKMGGKFFPLIFKVD</sequence>
<dbReference type="PANTHER" id="PTHR20883">
    <property type="entry name" value="PHYTANOYL-COA DIOXYGENASE DOMAIN CONTAINING 1"/>
    <property type="match status" value="1"/>
</dbReference>
<dbReference type="STRING" id="388413.ALPR1_05610"/>
<dbReference type="Proteomes" id="UP000003919">
    <property type="component" value="Chromosome"/>
</dbReference>
<name>A3HYN8_9BACT</name>
<dbReference type="HOGENOM" id="CLU_048953_8_1_10"/>
<comment type="cofactor">
    <cofactor evidence="1">
        <name>Fe(2+)</name>
        <dbReference type="ChEBI" id="CHEBI:29033"/>
    </cofactor>
</comment>
<evidence type="ECO:0000256" key="1">
    <source>
        <dbReference type="ARBA" id="ARBA00001954"/>
    </source>
</evidence>
<dbReference type="eggNOG" id="COG5285">
    <property type="taxonomic scope" value="Bacteria"/>
</dbReference>
<accession>A3HYN8</accession>
<dbReference type="SUPFAM" id="SSF51197">
    <property type="entry name" value="Clavaminate synthase-like"/>
    <property type="match status" value="1"/>
</dbReference>
<dbReference type="EMBL" id="CM001023">
    <property type="protein sequence ID" value="EAZ80374.1"/>
    <property type="molecule type" value="Genomic_DNA"/>
</dbReference>
<organism evidence="2 3">
    <name type="scientific">Algoriphagus machipongonensis</name>
    <dbReference type="NCBI Taxonomy" id="388413"/>
    <lineage>
        <taxon>Bacteria</taxon>
        <taxon>Pseudomonadati</taxon>
        <taxon>Bacteroidota</taxon>
        <taxon>Cytophagia</taxon>
        <taxon>Cytophagales</taxon>
        <taxon>Cyclobacteriaceae</taxon>
        <taxon>Algoriphagus</taxon>
    </lineage>
</organism>
<dbReference type="AlphaFoldDB" id="A3HYN8"/>
<keyword evidence="2" id="KW-0223">Dioxygenase</keyword>
<evidence type="ECO:0000313" key="2">
    <source>
        <dbReference type="EMBL" id="EAZ80374.1"/>
    </source>
</evidence>
<dbReference type="Gene3D" id="2.60.120.620">
    <property type="entry name" value="q2cbj1_9rhob like domain"/>
    <property type="match status" value="1"/>
</dbReference>
<protein>
    <submittedName>
        <fullName evidence="2">Phytanoyl-CoA dioxygenase (PhyH) superfamily</fullName>
    </submittedName>
</protein>
<dbReference type="GO" id="GO:0005506">
    <property type="term" value="F:iron ion binding"/>
    <property type="evidence" value="ECO:0007669"/>
    <property type="project" value="UniProtKB-ARBA"/>
</dbReference>
<dbReference type="PANTHER" id="PTHR20883:SF48">
    <property type="entry name" value="ECTOINE DIOXYGENASE"/>
    <property type="match status" value="1"/>
</dbReference>
<dbReference type="RefSeq" id="WP_008198990.1">
    <property type="nucleotide sequence ID" value="NZ_CM001023.1"/>
</dbReference>
<keyword evidence="2" id="KW-0560">Oxidoreductase</keyword>
<reference evidence="2 3" key="1">
    <citation type="journal article" date="2011" name="J. Bacteriol.">
        <title>Complete genome sequence of Algoriphagus sp. PR1, bacterial prey of a colony-forming choanoflagellate.</title>
        <authorList>
            <person name="Alegado R.A."/>
            <person name="Ferriera S."/>
            <person name="Nusbaum C."/>
            <person name="Young S.K."/>
            <person name="Zeng Q."/>
            <person name="Imamovic A."/>
            <person name="Fairclough S.R."/>
            <person name="King N."/>
        </authorList>
    </citation>
    <scope>NUCLEOTIDE SEQUENCE [LARGE SCALE GENOMIC DNA]</scope>
    <source>
        <strain evidence="2 3">PR1</strain>
    </source>
</reference>
<dbReference type="EMBL" id="AAXU02000001">
    <property type="protein sequence ID" value="EAZ80374.1"/>
    <property type="molecule type" value="Genomic_DNA"/>
</dbReference>
<evidence type="ECO:0000313" key="3">
    <source>
        <dbReference type="Proteomes" id="UP000003919"/>
    </source>
</evidence>
<dbReference type="GO" id="GO:0016706">
    <property type="term" value="F:2-oxoglutarate-dependent dioxygenase activity"/>
    <property type="evidence" value="ECO:0007669"/>
    <property type="project" value="UniProtKB-ARBA"/>
</dbReference>
<dbReference type="OrthoDB" id="9814777at2"/>
<dbReference type="Pfam" id="PF05721">
    <property type="entry name" value="PhyH"/>
    <property type="match status" value="1"/>
</dbReference>
<comment type="caution">
    <text evidence="2">The sequence shown here is derived from an EMBL/GenBank/DDBJ whole genome shotgun (WGS) entry which is preliminary data.</text>
</comment>
<proteinExistence type="predicted"/>
<keyword evidence="3" id="KW-1185">Reference proteome</keyword>